<organism evidence="3 4">
    <name type="scientific">Pontibacter oryzae</name>
    <dbReference type="NCBI Taxonomy" id="2304593"/>
    <lineage>
        <taxon>Bacteria</taxon>
        <taxon>Pseudomonadati</taxon>
        <taxon>Bacteroidota</taxon>
        <taxon>Cytophagia</taxon>
        <taxon>Cytophagales</taxon>
        <taxon>Hymenobacteraceae</taxon>
        <taxon>Pontibacter</taxon>
    </lineage>
</organism>
<reference evidence="4" key="1">
    <citation type="submission" date="2018-08" db="EMBL/GenBank/DDBJ databases">
        <title>Mucilaginibacter sp. MYSH2.</title>
        <authorList>
            <person name="Seo T."/>
        </authorList>
    </citation>
    <scope>NUCLEOTIDE SEQUENCE [LARGE SCALE GENOMIC DNA]</scope>
    <source>
        <strain evidence="4">KIRAN</strain>
    </source>
</reference>
<proteinExistence type="predicted"/>
<name>A0A399SGL5_9BACT</name>
<evidence type="ECO:0000313" key="4">
    <source>
        <dbReference type="Proteomes" id="UP000266005"/>
    </source>
</evidence>
<evidence type="ECO:0000259" key="2">
    <source>
        <dbReference type="Pfam" id="PF14451"/>
    </source>
</evidence>
<protein>
    <recommendedName>
        <fullName evidence="5">Twitching motility protein PilT</fullName>
    </recommendedName>
</protein>
<accession>A0A399SGL5</accession>
<gene>
    <name evidence="3" type="ORF">D1627_00290</name>
</gene>
<dbReference type="Pfam" id="PF14451">
    <property type="entry name" value="Ub-Mut7C"/>
    <property type="match status" value="1"/>
</dbReference>
<dbReference type="InterPro" id="IPR016155">
    <property type="entry name" value="Mopterin_synth/thiamin_S_b"/>
</dbReference>
<dbReference type="EMBL" id="QWGE01000001">
    <property type="protein sequence ID" value="RIJ42348.1"/>
    <property type="molecule type" value="Genomic_DNA"/>
</dbReference>
<dbReference type="PANTHER" id="PTHR39081:SF1">
    <property type="entry name" value="MUT7-C RNASE DOMAIN-CONTAINING PROTEIN"/>
    <property type="match status" value="1"/>
</dbReference>
<evidence type="ECO:0000313" key="3">
    <source>
        <dbReference type="EMBL" id="RIJ42348.1"/>
    </source>
</evidence>
<dbReference type="OrthoDB" id="9797655at2"/>
<evidence type="ECO:0000259" key="1">
    <source>
        <dbReference type="Pfam" id="PF01927"/>
    </source>
</evidence>
<dbReference type="InterPro" id="IPR002782">
    <property type="entry name" value="Mut7-C_RNAse_dom"/>
</dbReference>
<dbReference type="Pfam" id="PF01927">
    <property type="entry name" value="Mut7-C"/>
    <property type="match status" value="1"/>
</dbReference>
<dbReference type="Proteomes" id="UP000266005">
    <property type="component" value="Unassembled WGS sequence"/>
</dbReference>
<dbReference type="InterPro" id="IPR027798">
    <property type="entry name" value="Ub_Mut7C"/>
</dbReference>
<feature type="domain" description="Ubiquitin Mut7-C" evidence="2">
    <location>
        <begin position="8"/>
        <end position="82"/>
    </location>
</feature>
<feature type="domain" description="Mut7-C RNAse" evidence="1">
    <location>
        <begin position="102"/>
        <end position="244"/>
    </location>
</feature>
<evidence type="ECO:0008006" key="5">
    <source>
        <dbReference type="Google" id="ProtNLM"/>
    </source>
</evidence>
<dbReference type="AlphaFoldDB" id="A0A399SGL5"/>
<dbReference type="RefSeq" id="WP_119430232.1">
    <property type="nucleotide sequence ID" value="NZ_QWGE01000001.1"/>
</dbReference>
<comment type="caution">
    <text evidence="3">The sequence shown here is derived from an EMBL/GenBank/DDBJ whole genome shotgun (WGS) entry which is preliminary data.</text>
</comment>
<dbReference type="PANTHER" id="PTHR39081">
    <property type="entry name" value="MUT7-C DOMAIN-CONTAINING PROTEIN"/>
    <property type="match status" value="1"/>
</dbReference>
<sequence length="250" mass="28982">MGQCGINKAYFYFNGNLQDFRPKRLRGAAFVYTFRGAPTVKDALEALGVPHPEVDVILVNQKPVLFRYRLQAEDSVEVHPFEPSRQWPAGFSFEEAHPPPNQFILDVHLGTLAKSMRMLGLDVIYETNFTDKAIASLAAEQQRIVLTRDIGLLKQKNITWGYWLRSQQTEAQVAEVIARFNLQPHFKPLSRCLSCNLPLREVEKREVLNLLPPKTKLYFKEFHQCPACLRVYWKGSYYERMRQYISQIST</sequence>
<dbReference type="SUPFAM" id="SSF54285">
    <property type="entry name" value="MoaD/ThiS"/>
    <property type="match status" value="1"/>
</dbReference>
<keyword evidence="4" id="KW-1185">Reference proteome</keyword>